<dbReference type="InterPro" id="IPR006976">
    <property type="entry name" value="VanZ-like"/>
</dbReference>
<dbReference type="NCBIfam" id="NF037970">
    <property type="entry name" value="vanZ_1"/>
    <property type="match status" value="1"/>
</dbReference>
<dbReference type="EMBL" id="CAJNBJ010000016">
    <property type="protein sequence ID" value="CAE6749630.1"/>
    <property type="molecule type" value="Genomic_DNA"/>
</dbReference>
<name>A0ABN7LLU2_9BACT</name>
<evidence type="ECO:0000259" key="1">
    <source>
        <dbReference type="Pfam" id="PF04892"/>
    </source>
</evidence>
<dbReference type="PANTHER" id="PTHR28008">
    <property type="entry name" value="DOMAIN PROTEIN, PUTATIVE (AFU_ORTHOLOGUE AFUA_3G10980)-RELATED"/>
    <property type="match status" value="1"/>
</dbReference>
<evidence type="ECO:0000313" key="3">
    <source>
        <dbReference type="Proteomes" id="UP000675880"/>
    </source>
</evidence>
<comment type="caution">
    <text evidence="2">The sequence shown here is derived from an EMBL/GenBank/DDBJ whole genome shotgun (WGS) entry which is preliminary data.</text>
</comment>
<dbReference type="Proteomes" id="UP000675880">
    <property type="component" value="Unassembled WGS sequence"/>
</dbReference>
<protein>
    <submittedName>
        <fullName evidence="2">VanZ domain-containing protein</fullName>
    </submittedName>
</protein>
<organism evidence="2 3">
    <name type="scientific">Nitrospira defluvii</name>
    <dbReference type="NCBI Taxonomy" id="330214"/>
    <lineage>
        <taxon>Bacteria</taxon>
        <taxon>Pseudomonadati</taxon>
        <taxon>Nitrospirota</taxon>
        <taxon>Nitrospiria</taxon>
        <taxon>Nitrospirales</taxon>
        <taxon>Nitrospiraceae</taxon>
        <taxon>Nitrospira</taxon>
    </lineage>
</organism>
<dbReference type="PANTHER" id="PTHR28008:SF1">
    <property type="entry name" value="DOMAIN PROTEIN, PUTATIVE (AFU_ORTHOLOGUE AFUA_3G10980)-RELATED"/>
    <property type="match status" value="1"/>
</dbReference>
<reference evidence="2 3" key="1">
    <citation type="submission" date="2021-02" db="EMBL/GenBank/DDBJ databases">
        <authorList>
            <person name="Han P."/>
        </authorList>
    </citation>
    <scope>NUCLEOTIDE SEQUENCE [LARGE SCALE GENOMIC DNA]</scope>
    <source>
        <strain evidence="2">Candidatus Nitrospira sp. ZN2</strain>
    </source>
</reference>
<sequence length="152" mass="16484">MASDQILSTGLRTGSLVTPLSILQHWGPVLLYAGLIFFGSSLSSPPEAISSVLQKFSDKILHFCEYAVLGGLLYRACRHASGEWLSRHALPAAALGAAFYGLSDETHQLFVPFREADLFDLVADTVGGTVGAWGWSLLERYRRASAVQQSRA</sequence>
<evidence type="ECO:0000313" key="2">
    <source>
        <dbReference type="EMBL" id="CAE6749630.1"/>
    </source>
</evidence>
<dbReference type="Pfam" id="PF04892">
    <property type="entry name" value="VanZ"/>
    <property type="match status" value="1"/>
</dbReference>
<gene>
    <name evidence="2" type="ORF">NSPZN2_30106</name>
</gene>
<keyword evidence="3" id="KW-1185">Reference proteome</keyword>
<accession>A0ABN7LLU2</accession>
<proteinExistence type="predicted"/>
<feature type="domain" description="VanZ-like" evidence="1">
    <location>
        <begin position="57"/>
        <end position="138"/>
    </location>
</feature>